<organism evidence="1 2">
    <name type="scientific">Nesidiocoris tenuis</name>
    <dbReference type="NCBI Taxonomy" id="355587"/>
    <lineage>
        <taxon>Eukaryota</taxon>
        <taxon>Metazoa</taxon>
        <taxon>Ecdysozoa</taxon>
        <taxon>Arthropoda</taxon>
        <taxon>Hexapoda</taxon>
        <taxon>Insecta</taxon>
        <taxon>Pterygota</taxon>
        <taxon>Neoptera</taxon>
        <taxon>Paraneoptera</taxon>
        <taxon>Hemiptera</taxon>
        <taxon>Heteroptera</taxon>
        <taxon>Panheteroptera</taxon>
        <taxon>Cimicomorpha</taxon>
        <taxon>Miridae</taxon>
        <taxon>Dicyphina</taxon>
        <taxon>Nesidiocoris</taxon>
    </lineage>
</organism>
<dbReference type="Proteomes" id="UP000479000">
    <property type="component" value="Unassembled WGS sequence"/>
</dbReference>
<dbReference type="AlphaFoldDB" id="A0A6H5GFH1"/>
<name>A0A6H5GFH1_9HEMI</name>
<reference evidence="1 2" key="1">
    <citation type="submission" date="2020-02" db="EMBL/GenBank/DDBJ databases">
        <authorList>
            <person name="Ferguson B K."/>
        </authorList>
    </citation>
    <scope>NUCLEOTIDE SEQUENCE [LARGE SCALE GENOMIC DNA]</scope>
</reference>
<feature type="non-terminal residue" evidence="1">
    <location>
        <position position="102"/>
    </location>
</feature>
<accession>A0A6H5GFH1</accession>
<keyword evidence="2" id="KW-1185">Reference proteome</keyword>
<protein>
    <submittedName>
        <fullName evidence="1">Uncharacterized protein</fullName>
    </submittedName>
</protein>
<dbReference type="EMBL" id="CADCXU010011952">
    <property type="protein sequence ID" value="CAB0002157.1"/>
    <property type="molecule type" value="Genomic_DNA"/>
</dbReference>
<proteinExistence type="predicted"/>
<evidence type="ECO:0000313" key="2">
    <source>
        <dbReference type="Proteomes" id="UP000479000"/>
    </source>
</evidence>
<gene>
    <name evidence="1" type="ORF">NTEN_LOCUS7944</name>
</gene>
<sequence>MNCLEASAGEESAHINFYCKRSSLDVVRYHPKIRNKGAKTDDSRWPGVIEYLYIRNIDLASSKVLLTSVETSEHEGEVFFIITLSQTCRVMFFLSYVPVTSN</sequence>
<evidence type="ECO:0000313" key="1">
    <source>
        <dbReference type="EMBL" id="CAB0002157.1"/>
    </source>
</evidence>